<accession>A0AAN9GNQ4</accession>
<name>A0AAN9GNQ4_9CAEN</name>
<comment type="caution">
    <text evidence="2">The sequence shown here is derived from an EMBL/GenBank/DDBJ whole genome shotgun (WGS) entry which is preliminary data.</text>
</comment>
<feature type="compositionally biased region" description="Low complexity" evidence="1">
    <location>
        <begin position="43"/>
        <end position="56"/>
    </location>
</feature>
<evidence type="ECO:0000313" key="3">
    <source>
        <dbReference type="Proteomes" id="UP001374579"/>
    </source>
</evidence>
<keyword evidence="3" id="KW-1185">Reference proteome</keyword>
<dbReference type="Proteomes" id="UP001374579">
    <property type="component" value="Unassembled WGS sequence"/>
</dbReference>
<feature type="compositionally biased region" description="Polar residues" evidence="1">
    <location>
        <begin position="16"/>
        <end position="26"/>
    </location>
</feature>
<feature type="compositionally biased region" description="Basic residues" evidence="1">
    <location>
        <begin position="1"/>
        <end position="11"/>
    </location>
</feature>
<feature type="region of interest" description="Disordered" evidence="1">
    <location>
        <begin position="1"/>
        <end position="59"/>
    </location>
</feature>
<gene>
    <name evidence="2" type="ORF">V1264_000600</name>
</gene>
<protein>
    <submittedName>
        <fullName evidence="2">Uncharacterized protein</fullName>
    </submittedName>
</protein>
<evidence type="ECO:0000313" key="2">
    <source>
        <dbReference type="EMBL" id="KAK7114556.1"/>
    </source>
</evidence>
<feature type="region of interest" description="Disordered" evidence="1">
    <location>
        <begin position="83"/>
        <end position="109"/>
    </location>
</feature>
<feature type="compositionally biased region" description="Basic and acidic residues" evidence="1">
    <location>
        <begin position="29"/>
        <end position="42"/>
    </location>
</feature>
<sequence length="421" mass="45186">MADNAKKRHTFKQVAAESSPSPSATVTHADVHASQDADDRHFLSLSGPSSGVPLHSKGMSATQVTGFSGQSVARSQEEVAPFVSRGGESSDLWAGQFRTGGRSVQGKDPEKRTEVLVHPALSQDFGQGVQLPLPPWGQEEGSKAVSQLNYDSQCGGQLPDCTDVHDGCTDDGASGMGECTEFRLPQKLSNAVALAFKYFEEGVVESKAQVVPPPSALGDFRSSKEARCPFFFGESPSVAFVMVKVLSGSRHQLNTQSSTVPLLSQHGEAPESAKPWLAQADQQAPSCSANLRNFKLSTQPISLIESFALLKAALPVTPELATLREDGYSRDRPVPCTEASLLALEETGRSLLELASLSESLQRSLSRSIATSLDPFEFRYDASSEDVTTLLATLARVSQEQMNLSARLYTHAVYIPADRLS</sequence>
<proteinExistence type="predicted"/>
<evidence type="ECO:0000256" key="1">
    <source>
        <dbReference type="SAM" id="MobiDB-lite"/>
    </source>
</evidence>
<organism evidence="2 3">
    <name type="scientific">Littorina saxatilis</name>
    <dbReference type="NCBI Taxonomy" id="31220"/>
    <lineage>
        <taxon>Eukaryota</taxon>
        <taxon>Metazoa</taxon>
        <taxon>Spiralia</taxon>
        <taxon>Lophotrochozoa</taxon>
        <taxon>Mollusca</taxon>
        <taxon>Gastropoda</taxon>
        <taxon>Caenogastropoda</taxon>
        <taxon>Littorinimorpha</taxon>
        <taxon>Littorinoidea</taxon>
        <taxon>Littorinidae</taxon>
        <taxon>Littorina</taxon>
    </lineage>
</organism>
<dbReference type="AlphaFoldDB" id="A0AAN9GNQ4"/>
<dbReference type="EMBL" id="JBAMIC010000001">
    <property type="protein sequence ID" value="KAK7114556.1"/>
    <property type="molecule type" value="Genomic_DNA"/>
</dbReference>
<reference evidence="2 3" key="1">
    <citation type="submission" date="2024-02" db="EMBL/GenBank/DDBJ databases">
        <title>Chromosome-scale genome assembly of the rough periwinkle Littorina saxatilis.</title>
        <authorList>
            <person name="De Jode A."/>
            <person name="Faria R."/>
            <person name="Formenti G."/>
            <person name="Sims Y."/>
            <person name="Smith T.P."/>
            <person name="Tracey A."/>
            <person name="Wood J.M.D."/>
            <person name="Zagrodzka Z.B."/>
            <person name="Johannesson K."/>
            <person name="Butlin R.K."/>
            <person name="Leder E.H."/>
        </authorList>
    </citation>
    <scope>NUCLEOTIDE SEQUENCE [LARGE SCALE GENOMIC DNA]</scope>
    <source>
        <strain evidence="2">Snail1</strain>
        <tissue evidence="2">Muscle</tissue>
    </source>
</reference>